<feature type="compositionally biased region" description="Basic and acidic residues" evidence="10">
    <location>
        <begin position="118"/>
        <end position="149"/>
    </location>
</feature>
<feature type="region of interest" description="Disordered" evidence="10">
    <location>
        <begin position="114"/>
        <end position="149"/>
    </location>
</feature>
<dbReference type="GO" id="GO:0055085">
    <property type="term" value="P:transmembrane transport"/>
    <property type="evidence" value="ECO:0007669"/>
    <property type="project" value="InterPro"/>
</dbReference>
<dbReference type="Gene3D" id="3.30.1150.10">
    <property type="match status" value="1"/>
</dbReference>
<comment type="caution">
    <text evidence="13">The sequence shown here is derived from an EMBL/GenBank/DDBJ whole genome shotgun (WGS) entry which is preliminary data.</text>
</comment>
<evidence type="ECO:0000256" key="4">
    <source>
        <dbReference type="ARBA" id="ARBA00022475"/>
    </source>
</evidence>
<accession>A0A4R6WQQ1</accession>
<dbReference type="Proteomes" id="UP000295783">
    <property type="component" value="Unassembled WGS sequence"/>
</dbReference>
<dbReference type="InterPro" id="IPR037682">
    <property type="entry name" value="TonB_C"/>
</dbReference>
<feature type="domain" description="TonB C-terminal" evidence="12">
    <location>
        <begin position="227"/>
        <end position="319"/>
    </location>
</feature>
<dbReference type="PANTHER" id="PTHR33446:SF2">
    <property type="entry name" value="PROTEIN TONB"/>
    <property type="match status" value="1"/>
</dbReference>
<dbReference type="PROSITE" id="PS52015">
    <property type="entry name" value="TONB_CTD"/>
    <property type="match status" value="1"/>
</dbReference>
<evidence type="ECO:0000256" key="2">
    <source>
        <dbReference type="ARBA" id="ARBA00006555"/>
    </source>
</evidence>
<keyword evidence="5" id="KW-0997">Cell inner membrane</keyword>
<comment type="subcellular location">
    <subcellularLocation>
        <location evidence="1">Cell inner membrane</location>
        <topology evidence="1">Single-pass membrane protein</topology>
        <orientation evidence="1">Periplasmic side</orientation>
    </subcellularLocation>
</comment>
<dbReference type="GO" id="GO:0098797">
    <property type="term" value="C:plasma membrane protein complex"/>
    <property type="evidence" value="ECO:0007669"/>
    <property type="project" value="TreeGrafter"/>
</dbReference>
<dbReference type="PANTHER" id="PTHR33446">
    <property type="entry name" value="PROTEIN TONB-RELATED"/>
    <property type="match status" value="1"/>
</dbReference>
<evidence type="ECO:0000256" key="1">
    <source>
        <dbReference type="ARBA" id="ARBA00004383"/>
    </source>
</evidence>
<keyword evidence="14" id="KW-1185">Reference proteome</keyword>
<feature type="transmembrane region" description="Helical" evidence="11">
    <location>
        <begin position="21"/>
        <end position="40"/>
    </location>
</feature>
<reference evidence="13 14" key="1">
    <citation type="submission" date="2019-03" db="EMBL/GenBank/DDBJ databases">
        <title>Genomic Encyclopedia of Type Strains, Phase III (KMG-III): the genomes of soil and plant-associated and newly described type strains.</title>
        <authorList>
            <person name="Whitman W."/>
        </authorList>
    </citation>
    <scope>NUCLEOTIDE SEQUENCE [LARGE SCALE GENOMIC DNA]</scope>
    <source>
        <strain evidence="13 14">CGMCC 1.7660</strain>
    </source>
</reference>
<evidence type="ECO:0000256" key="6">
    <source>
        <dbReference type="ARBA" id="ARBA00022692"/>
    </source>
</evidence>
<evidence type="ECO:0000313" key="13">
    <source>
        <dbReference type="EMBL" id="TDQ83885.1"/>
    </source>
</evidence>
<proteinExistence type="inferred from homology"/>
<evidence type="ECO:0000256" key="11">
    <source>
        <dbReference type="SAM" id="Phobius"/>
    </source>
</evidence>
<evidence type="ECO:0000256" key="9">
    <source>
        <dbReference type="ARBA" id="ARBA00023136"/>
    </source>
</evidence>
<evidence type="ECO:0000259" key="12">
    <source>
        <dbReference type="PROSITE" id="PS52015"/>
    </source>
</evidence>
<evidence type="ECO:0000313" key="14">
    <source>
        <dbReference type="Proteomes" id="UP000295783"/>
    </source>
</evidence>
<keyword evidence="7" id="KW-0653">Protein transport</keyword>
<keyword evidence="3" id="KW-0813">Transport</keyword>
<feature type="compositionally biased region" description="Low complexity" evidence="10">
    <location>
        <begin position="195"/>
        <end position="210"/>
    </location>
</feature>
<keyword evidence="6 11" id="KW-0812">Transmembrane</keyword>
<dbReference type="GO" id="GO:0015031">
    <property type="term" value="P:protein transport"/>
    <property type="evidence" value="ECO:0007669"/>
    <property type="project" value="UniProtKB-KW"/>
</dbReference>
<sequence length="319" mass="33893">MRCPALSVERRRHRLGRWLGAAVLIFGIHVSGAALGMMQWREPAGVPAPLPAAIMIDLAPVAATPPPPPPTASPDRAALVEEPDAIPPESVELPPLAELLELPPPLPEIEPEVAVPAKTEHKKEQKKSAEKKGKQKADKQSADKNRTEITKMDQAVAAAKIAADEAQEKAFKTAGEAMSETRAEVTQPEQQAGLPAGSRSTAPGAAASGAADSGAADLATSQAAQASWEGLVLSHIERFKKYPRVAKRRNQEGMPVVAFVIDRAGNIKNAYLVQSSGHDSLDEEAMATLRRAEPLPALPPEMAGTTVTRSVPIRFNLKD</sequence>
<comment type="similarity">
    <text evidence="2">Belongs to the TonB family.</text>
</comment>
<dbReference type="InterPro" id="IPR006260">
    <property type="entry name" value="TonB/TolA_C"/>
</dbReference>
<evidence type="ECO:0000256" key="10">
    <source>
        <dbReference type="SAM" id="MobiDB-lite"/>
    </source>
</evidence>
<dbReference type="Pfam" id="PF03544">
    <property type="entry name" value="TonB_C"/>
    <property type="match status" value="1"/>
</dbReference>
<dbReference type="InterPro" id="IPR051045">
    <property type="entry name" value="TonB-dependent_transducer"/>
</dbReference>
<protein>
    <submittedName>
        <fullName evidence="13">Outer membrane transport energization protein TonB</fullName>
    </submittedName>
</protein>
<feature type="region of interest" description="Disordered" evidence="10">
    <location>
        <begin position="171"/>
        <end position="210"/>
    </location>
</feature>
<evidence type="ECO:0000256" key="7">
    <source>
        <dbReference type="ARBA" id="ARBA00022927"/>
    </source>
</evidence>
<dbReference type="EMBL" id="SNYW01000006">
    <property type="protein sequence ID" value="TDQ83885.1"/>
    <property type="molecule type" value="Genomic_DNA"/>
</dbReference>
<name>A0A4R6WQQ1_9PROT</name>
<dbReference type="AlphaFoldDB" id="A0A4R6WQQ1"/>
<organism evidence="13 14">
    <name type="scientific">Dongia mobilis</name>
    <dbReference type="NCBI Taxonomy" id="578943"/>
    <lineage>
        <taxon>Bacteria</taxon>
        <taxon>Pseudomonadati</taxon>
        <taxon>Pseudomonadota</taxon>
        <taxon>Alphaproteobacteria</taxon>
        <taxon>Rhodospirillales</taxon>
        <taxon>Dongiaceae</taxon>
        <taxon>Dongia</taxon>
    </lineage>
</organism>
<keyword evidence="8 11" id="KW-1133">Transmembrane helix</keyword>
<dbReference type="GO" id="GO:0031992">
    <property type="term" value="F:energy transducer activity"/>
    <property type="evidence" value="ECO:0007669"/>
    <property type="project" value="TreeGrafter"/>
</dbReference>
<dbReference type="SUPFAM" id="SSF74653">
    <property type="entry name" value="TolA/TonB C-terminal domain"/>
    <property type="match status" value="1"/>
</dbReference>
<keyword evidence="4" id="KW-1003">Cell membrane</keyword>
<evidence type="ECO:0000256" key="8">
    <source>
        <dbReference type="ARBA" id="ARBA00022989"/>
    </source>
</evidence>
<gene>
    <name evidence="13" type="ORF">A8950_0429</name>
</gene>
<keyword evidence="9 11" id="KW-0472">Membrane</keyword>
<evidence type="ECO:0000256" key="5">
    <source>
        <dbReference type="ARBA" id="ARBA00022519"/>
    </source>
</evidence>
<evidence type="ECO:0000256" key="3">
    <source>
        <dbReference type="ARBA" id="ARBA00022448"/>
    </source>
</evidence>
<dbReference type="NCBIfam" id="TIGR01352">
    <property type="entry name" value="tonB_Cterm"/>
    <property type="match status" value="1"/>
</dbReference>